<dbReference type="InterPro" id="IPR036386">
    <property type="entry name" value="HscB_C_sf"/>
</dbReference>
<sequence length="209" mass="23060">MPTAAMPQAQGHADFTQDHFTLFGLPQRFALDGAALTQAWRQIQAAVHPDRFAGAPAAEKRLAMQWSTQVNTAYRTLKDPQLRAAYLCELRGAAIHAERNTAMPTAFLMQQMQWREALDEAREAGDAAAIHDLLQTVEQARSRVLAQLTVLLDDASQDEQARAALEAAEQVRVLMFIDRFRQDLGPLAMRAASQAPHPAHPTHPTHPAA</sequence>
<protein>
    <submittedName>
        <fullName evidence="4">Putative Co-chaperone protein hscB (Hsc20)</fullName>
    </submittedName>
</protein>
<evidence type="ECO:0000256" key="1">
    <source>
        <dbReference type="ARBA" id="ARBA00010476"/>
    </source>
</evidence>
<dbReference type="GO" id="GO:0051259">
    <property type="term" value="P:protein complex oligomerization"/>
    <property type="evidence" value="ECO:0007669"/>
    <property type="project" value="InterPro"/>
</dbReference>
<dbReference type="PANTHER" id="PTHR14021">
    <property type="entry name" value="IRON-SULFUR CLUSTER CO-CHAPERONE PROTEIN HSCB"/>
    <property type="match status" value="1"/>
</dbReference>
<dbReference type="InterPro" id="IPR009073">
    <property type="entry name" value="HscB_oligo_C"/>
</dbReference>
<dbReference type="PROSITE" id="PS50076">
    <property type="entry name" value="DNAJ_2"/>
    <property type="match status" value="1"/>
</dbReference>
<dbReference type="InterPro" id="IPR036869">
    <property type="entry name" value="J_dom_sf"/>
</dbReference>
<dbReference type="Gene3D" id="1.10.287.110">
    <property type="entry name" value="DnaJ domain"/>
    <property type="match status" value="1"/>
</dbReference>
<dbReference type="SUPFAM" id="SSF46565">
    <property type="entry name" value="Chaperone J-domain"/>
    <property type="match status" value="1"/>
</dbReference>
<dbReference type="HAMAP" id="MF_00682">
    <property type="entry name" value="HscB"/>
    <property type="match status" value="1"/>
</dbReference>
<dbReference type="InterPro" id="IPR004640">
    <property type="entry name" value="HscB"/>
</dbReference>
<dbReference type="InterPro" id="IPR001623">
    <property type="entry name" value="DnaJ_domain"/>
</dbReference>
<dbReference type="GO" id="GO:0044571">
    <property type="term" value="P:[2Fe-2S] cluster assembly"/>
    <property type="evidence" value="ECO:0007669"/>
    <property type="project" value="InterPro"/>
</dbReference>
<comment type="similarity">
    <text evidence="1">Belongs to the HscB family.</text>
</comment>
<dbReference type="Gene3D" id="1.20.1280.20">
    <property type="entry name" value="HscB, C-terminal domain"/>
    <property type="match status" value="1"/>
</dbReference>
<dbReference type="GO" id="GO:0001671">
    <property type="term" value="F:ATPase activator activity"/>
    <property type="evidence" value="ECO:0007669"/>
    <property type="project" value="InterPro"/>
</dbReference>
<dbReference type="EMBL" id="CABM01000031">
    <property type="protein sequence ID" value="CBH96786.1"/>
    <property type="molecule type" value="Genomic_DNA"/>
</dbReference>
<dbReference type="SMART" id="SM00271">
    <property type="entry name" value="DnaJ"/>
    <property type="match status" value="1"/>
</dbReference>
<name>E6PPD4_9ZZZZ</name>
<dbReference type="CDD" id="cd06257">
    <property type="entry name" value="DnaJ"/>
    <property type="match status" value="1"/>
</dbReference>
<comment type="caution">
    <text evidence="4">The sequence shown here is derived from an EMBL/GenBank/DDBJ whole genome shotgun (WGS) entry which is preliminary data.</text>
</comment>
<evidence type="ECO:0000256" key="2">
    <source>
        <dbReference type="ARBA" id="ARBA00023186"/>
    </source>
</evidence>
<dbReference type="NCBIfam" id="TIGR00714">
    <property type="entry name" value="hscB"/>
    <property type="match status" value="1"/>
</dbReference>
<dbReference type="AlphaFoldDB" id="E6PPD4"/>
<gene>
    <name evidence="4" type="ORF">CARN2_2502</name>
</gene>
<dbReference type="PANTHER" id="PTHR14021:SF15">
    <property type="entry name" value="IRON-SULFUR CLUSTER CO-CHAPERONE PROTEIN HSCB"/>
    <property type="match status" value="1"/>
</dbReference>
<reference evidence="4" key="1">
    <citation type="submission" date="2009-10" db="EMBL/GenBank/DDBJ databases">
        <title>Diversity of trophic interactions inside an arsenic-rich microbial ecosystem.</title>
        <authorList>
            <person name="Bertin P.N."/>
            <person name="Heinrich-Salmeron A."/>
            <person name="Pelletier E."/>
            <person name="Goulhen-Chollet F."/>
            <person name="Arsene-Ploetze F."/>
            <person name="Gallien S."/>
            <person name="Calteau A."/>
            <person name="Vallenet D."/>
            <person name="Casiot C."/>
            <person name="Chane-Woon-Ming B."/>
            <person name="Giloteaux L."/>
            <person name="Barakat M."/>
            <person name="Bonnefoy V."/>
            <person name="Bruneel O."/>
            <person name="Chandler M."/>
            <person name="Cleiss J."/>
            <person name="Duran R."/>
            <person name="Elbaz-Poulichet F."/>
            <person name="Fonknechten N."/>
            <person name="Lauga B."/>
            <person name="Mornico D."/>
            <person name="Ortet P."/>
            <person name="Schaeffer C."/>
            <person name="Siguier P."/>
            <person name="Alexander Thil Smith A."/>
            <person name="Van Dorsselaer A."/>
            <person name="Weissenbach J."/>
            <person name="Medigue C."/>
            <person name="Le Paslier D."/>
        </authorList>
    </citation>
    <scope>NUCLEOTIDE SEQUENCE</scope>
</reference>
<dbReference type="GO" id="GO:1990230">
    <property type="term" value="C:iron-sulfur cluster transfer complex"/>
    <property type="evidence" value="ECO:0007669"/>
    <property type="project" value="TreeGrafter"/>
</dbReference>
<evidence type="ECO:0000259" key="3">
    <source>
        <dbReference type="PROSITE" id="PS50076"/>
    </source>
</evidence>
<accession>E6PPD4</accession>
<keyword evidence="2" id="KW-0143">Chaperone</keyword>
<feature type="domain" description="J" evidence="3">
    <location>
        <begin position="18"/>
        <end position="90"/>
    </location>
</feature>
<dbReference type="GO" id="GO:0051087">
    <property type="term" value="F:protein-folding chaperone binding"/>
    <property type="evidence" value="ECO:0007669"/>
    <property type="project" value="InterPro"/>
</dbReference>
<dbReference type="NCBIfam" id="NF002935">
    <property type="entry name" value="PRK03578.1"/>
    <property type="match status" value="1"/>
</dbReference>
<proteinExistence type="inferred from homology"/>
<organism evidence="4">
    <name type="scientific">mine drainage metagenome</name>
    <dbReference type="NCBI Taxonomy" id="410659"/>
    <lineage>
        <taxon>unclassified sequences</taxon>
        <taxon>metagenomes</taxon>
        <taxon>ecological metagenomes</taxon>
    </lineage>
</organism>
<dbReference type="SUPFAM" id="SSF47144">
    <property type="entry name" value="HSC20 (HSCB), C-terminal oligomerisation domain"/>
    <property type="match status" value="1"/>
</dbReference>
<evidence type="ECO:0000313" key="4">
    <source>
        <dbReference type="EMBL" id="CBH96786.1"/>
    </source>
</evidence>
<dbReference type="Pfam" id="PF07743">
    <property type="entry name" value="HSCB_C"/>
    <property type="match status" value="1"/>
</dbReference>